<feature type="region of interest" description="Disordered" evidence="1">
    <location>
        <begin position="68"/>
        <end position="130"/>
    </location>
</feature>
<feature type="compositionally biased region" description="Basic and acidic residues" evidence="1">
    <location>
        <begin position="29"/>
        <end position="44"/>
    </location>
</feature>
<organism evidence="2 3">
    <name type="scientific">Pleurodeles waltl</name>
    <name type="common">Iberian ribbed newt</name>
    <dbReference type="NCBI Taxonomy" id="8319"/>
    <lineage>
        <taxon>Eukaryota</taxon>
        <taxon>Metazoa</taxon>
        <taxon>Chordata</taxon>
        <taxon>Craniata</taxon>
        <taxon>Vertebrata</taxon>
        <taxon>Euteleostomi</taxon>
        <taxon>Amphibia</taxon>
        <taxon>Batrachia</taxon>
        <taxon>Caudata</taxon>
        <taxon>Salamandroidea</taxon>
        <taxon>Salamandridae</taxon>
        <taxon>Pleurodelinae</taxon>
        <taxon>Pleurodeles</taxon>
    </lineage>
</organism>
<gene>
    <name evidence="2" type="ORF">NDU88_002249</name>
</gene>
<evidence type="ECO:0000313" key="3">
    <source>
        <dbReference type="Proteomes" id="UP001066276"/>
    </source>
</evidence>
<keyword evidence="3" id="KW-1185">Reference proteome</keyword>
<proteinExistence type="predicted"/>
<comment type="caution">
    <text evidence="2">The sequence shown here is derived from an EMBL/GenBank/DDBJ whole genome shotgun (WGS) entry which is preliminary data.</text>
</comment>
<dbReference type="AlphaFoldDB" id="A0AAV7MWU6"/>
<name>A0AAV7MWU6_PLEWA</name>
<evidence type="ECO:0000313" key="2">
    <source>
        <dbReference type="EMBL" id="KAJ1104840.1"/>
    </source>
</evidence>
<feature type="compositionally biased region" description="Polar residues" evidence="1">
    <location>
        <begin position="118"/>
        <end position="130"/>
    </location>
</feature>
<reference evidence="2" key="1">
    <citation type="journal article" date="2022" name="bioRxiv">
        <title>Sequencing and chromosome-scale assembly of the giantPleurodeles waltlgenome.</title>
        <authorList>
            <person name="Brown T."/>
            <person name="Elewa A."/>
            <person name="Iarovenko S."/>
            <person name="Subramanian E."/>
            <person name="Araus A.J."/>
            <person name="Petzold A."/>
            <person name="Susuki M."/>
            <person name="Suzuki K.-i.T."/>
            <person name="Hayashi T."/>
            <person name="Toyoda A."/>
            <person name="Oliveira C."/>
            <person name="Osipova E."/>
            <person name="Leigh N.D."/>
            <person name="Simon A."/>
            <person name="Yun M.H."/>
        </authorList>
    </citation>
    <scope>NUCLEOTIDE SEQUENCE</scope>
    <source>
        <strain evidence="2">20211129_DDA</strain>
        <tissue evidence="2">Liver</tissue>
    </source>
</reference>
<protein>
    <submittedName>
        <fullName evidence="2">Uncharacterized protein</fullName>
    </submittedName>
</protein>
<accession>A0AAV7MWU6</accession>
<dbReference type="Proteomes" id="UP001066276">
    <property type="component" value="Chromosome 9"/>
</dbReference>
<sequence>MAWHPTATTEDKTHENGNPDIRIPIALPVEERTPHCREEKEVADKAGIPDIRVPKRVKSEEGLCAWRTEEEKNAEEERTEIANREDIEGSERTRDPHLGETEAENNREAPWRDRTVPRDSNSTTSLEGRD</sequence>
<dbReference type="EMBL" id="JANPWB010000013">
    <property type="protein sequence ID" value="KAJ1104840.1"/>
    <property type="molecule type" value="Genomic_DNA"/>
</dbReference>
<feature type="region of interest" description="Disordered" evidence="1">
    <location>
        <begin position="1"/>
        <end position="45"/>
    </location>
</feature>
<feature type="compositionally biased region" description="Basic and acidic residues" evidence="1">
    <location>
        <begin position="68"/>
        <end position="117"/>
    </location>
</feature>
<evidence type="ECO:0000256" key="1">
    <source>
        <dbReference type="SAM" id="MobiDB-lite"/>
    </source>
</evidence>